<name>K5Z5S8_9BACT</name>
<gene>
    <name evidence="1" type="ORF">HMPREF1076_03716</name>
</gene>
<dbReference type="HOGENOM" id="CLU_3375061_0_0_10"/>
<reference evidence="1 2" key="1">
    <citation type="submission" date="2012-02" db="EMBL/GenBank/DDBJ databases">
        <title>The Genome Sequence of Parabacteroides goldsteinii CL02T12C30.</title>
        <authorList>
            <consortium name="The Broad Institute Genome Sequencing Platform"/>
            <person name="Earl A."/>
            <person name="Ward D."/>
            <person name="Feldgarden M."/>
            <person name="Gevers D."/>
            <person name="Zitomersky N.L."/>
            <person name="Coyne M.J."/>
            <person name="Comstock L.E."/>
            <person name="Young S.K."/>
            <person name="Zeng Q."/>
            <person name="Gargeya S."/>
            <person name="Fitzgerald M."/>
            <person name="Haas B."/>
            <person name="Abouelleil A."/>
            <person name="Alvarado L."/>
            <person name="Arachchi H.M."/>
            <person name="Berlin A."/>
            <person name="Chapman S.B."/>
            <person name="Gearin G."/>
            <person name="Goldberg J."/>
            <person name="Griggs A."/>
            <person name="Gujja S."/>
            <person name="Hansen M."/>
            <person name="Heiman D."/>
            <person name="Howarth C."/>
            <person name="Larimer J."/>
            <person name="Lui A."/>
            <person name="MacDonald P.J.P."/>
            <person name="McCowen C."/>
            <person name="Montmayeur A."/>
            <person name="Murphy C."/>
            <person name="Neiman D."/>
            <person name="Pearson M."/>
            <person name="Priest M."/>
            <person name="Roberts A."/>
            <person name="Saif S."/>
            <person name="Shea T."/>
            <person name="Sisk P."/>
            <person name="Stolte C."/>
            <person name="Sykes S."/>
            <person name="Wortman J."/>
            <person name="Nusbaum C."/>
            <person name="Birren B."/>
        </authorList>
    </citation>
    <scope>NUCLEOTIDE SEQUENCE [LARGE SCALE GENOMIC DNA]</scope>
    <source>
        <strain evidence="1 2">CL02T12C30</strain>
    </source>
</reference>
<evidence type="ECO:0000313" key="2">
    <source>
        <dbReference type="Proteomes" id="UP000006330"/>
    </source>
</evidence>
<dbReference type="AlphaFoldDB" id="K5Z5S8"/>
<dbReference type="EMBL" id="AGZO01000026">
    <property type="protein sequence ID" value="EKN10909.1"/>
    <property type="molecule type" value="Genomic_DNA"/>
</dbReference>
<sequence>MNKITDYRKDVDENQSKFDDRYCETICKQLICSN</sequence>
<evidence type="ECO:0000313" key="1">
    <source>
        <dbReference type="EMBL" id="EKN10909.1"/>
    </source>
</evidence>
<accession>K5Z5S8</accession>
<dbReference type="Proteomes" id="UP000006330">
    <property type="component" value="Unassembled WGS sequence"/>
</dbReference>
<proteinExistence type="predicted"/>
<comment type="caution">
    <text evidence="1">The sequence shown here is derived from an EMBL/GenBank/DDBJ whole genome shotgun (WGS) entry which is preliminary data.</text>
</comment>
<organism evidence="1 2">
    <name type="scientific">Parabacteroides goldsteinii CL02T12C30</name>
    <dbReference type="NCBI Taxonomy" id="999418"/>
    <lineage>
        <taxon>Bacteria</taxon>
        <taxon>Pseudomonadati</taxon>
        <taxon>Bacteroidota</taxon>
        <taxon>Bacteroidia</taxon>
        <taxon>Bacteroidales</taxon>
        <taxon>Tannerellaceae</taxon>
        <taxon>Parabacteroides</taxon>
    </lineage>
</organism>
<protein>
    <submittedName>
        <fullName evidence="1">Uncharacterized protein</fullName>
    </submittedName>
</protein>